<proteinExistence type="predicted"/>
<evidence type="ECO:0000313" key="1">
    <source>
        <dbReference type="EMBL" id="KAE9386509.1"/>
    </source>
</evidence>
<reference evidence="1" key="1">
    <citation type="journal article" date="2019" name="Environ. Microbiol.">
        <title>Fungal ecological strategies reflected in gene transcription - a case study of two litter decomposers.</title>
        <authorList>
            <person name="Barbi F."/>
            <person name="Kohler A."/>
            <person name="Barry K."/>
            <person name="Baskaran P."/>
            <person name="Daum C."/>
            <person name="Fauchery L."/>
            <person name="Ihrmark K."/>
            <person name="Kuo A."/>
            <person name="LaButti K."/>
            <person name="Lipzen A."/>
            <person name="Morin E."/>
            <person name="Grigoriev I.V."/>
            <person name="Henrissat B."/>
            <person name="Lindahl B."/>
            <person name="Martin F."/>
        </authorList>
    </citation>
    <scope>NUCLEOTIDE SEQUENCE</scope>
    <source>
        <strain evidence="1">JB14</strain>
    </source>
</reference>
<protein>
    <submittedName>
        <fullName evidence="1">Uncharacterized protein</fullName>
    </submittedName>
</protein>
<dbReference type="EMBL" id="ML769873">
    <property type="protein sequence ID" value="KAE9386509.1"/>
    <property type="molecule type" value="Genomic_DNA"/>
</dbReference>
<sequence length="267" mass="29269">MRELRIVRFGPWEPPGPVGMYMGGTRMGMTMVITLAHQDSEPGAPGLVPLSAMASNGLPLAVGVEGAPEWCCSAPPSSCGSSIGRADASVALLNPTFLSQQYRDDHYSWIQILLCLRPGLILIHTQTQLHLQCVLPCVHAHNTFNSIVAHFPYLSSHPYPLNRNNSDNKTIISGSVMNTSFMKAVVAVPAEGRLKVFDVWGTTSRRWKDEGGGRSDGDSVGSDNCLCLDPFYASYPLTIVQFSVCTCFLSDREAWNRCPLLRQQMDH</sequence>
<organism evidence="1 2">
    <name type="scientific">Gymnopus androsaceus JB14</name>
    <dbReference type="NCBI Taxonomy" id="1447944"/>
    <lineage>
        <taxon>Eukaryota</taxon>
        <taxon>Fungi</taxon>
        <taxon>Dikarya</taxon>
        <taxon>Basidiomycota</taxon>
        <taxon>Agaricomycotina</taxon>
        <taxon>Agaricomycetes</taxon>
        <taxon>Agaricomycetidae</taxon>
        <taxon>Agaricales</taxon>
        <taxon>Marasmiineae</taxon>
        <taxon>Omphalotaceae</taxon>
        <taxon>Gymnopus</taxon>
    </lineage>
</organism>
<name>A0A6A4GL81_9AGAR</name>
<keyword evidence="2" id="KW-1185">Reference proteome</keyword>
<dbReference type="Proteomes" id="UP000799118">
    <property type="component" value="Unassembled WGS sequence"/>
</dbReference>
<evidence type="ECO:0000313" key="2">
    <source>
        <dbReference type="Proteomes" id="UP000799118"/>
    </source>
</evidence>
<accession>A0A6A4GL81</accession>
<gene>
    <name evidence="1" type="ORF">BT96DRAFT_522835</name>
</gene>
<dbReference type="AlphaFoldDB" id="A0A6A4GL81"/>